<gene>
    <name evidence="1" type="ORF">QE152_g33628</name>
</gene>
<sequence>MPKVDRKHEKKIMKNNVSKLERELRKIYKYNSVNGTSNSIMKNNVSKLERELRKIYKYNSVNGTSNSIIPHIPVDILQDHVPCDSLKRIWDFLSYEKQCLLHEYLPCQEHYNQPWQEEHIDGPPPAKNKCYYCINNEMRL</sequence>
<dbReference type="AlphaFoldDB" id="A0AAW1IW29"/>
<organism evidence="1 2">
    <name type="scientific">Popillia japonica</name>
    <name type="common">Japanese beetle</name>
    <dbReference type="NCBI Taxonomy" id="7064"/>
    <lineage>
        <taxon>Eukaryota</taxon>
        <taxon>Metazoa</taxon>
        <taxon>Ecdysozoa</taxon>
        <taxon>Arthropoda</taxon>
        <taxon>Hexapoda</taxon>
        <taxon>Insecta</taxon>
        <taxon>Pterygota</taxon>
        <taxon>Neoptera</taxon>
        <taxon>Endopterygota</taxon>
        <taxon>Coleoptera</taxon>
        <taxon>Polyphaga</taxon>
        <taxon>Scarabaeiformia</taxon>
        <taxon>Scarabaeidae</taxon>
        <taxon>Rutelinae</taxon>
        <taxon>Popillia</taxon>
    </lineage>
</organism>
<protein>
    <submittedName>
        <fullName evidence="1">Uncharacterized protein</fullName>
    </submittedName>
</protein>
<reference evidence="1 2" key="1">
    <citation type="journal article" date="2024" name="BMC Genomics">
        <title>De novo assembly and annotation of Popillia japonica's genome with initial clues to its potential as an invasive pest.</title>
        <authorList>
            <person name="Cucini C."/>
            <person name="Boschi S."/>
            <person name="Funari R."/>
            <person name="Cardaioli E."/>
            <person name="Iannotti N."/>
            <person name="Marturano G."/>
            <person name="Paoli F."/>
            <person name="Bruttini M."/>
            <person name="Carapelli A."/>
            <person name="Frati F."/>
            <person name="Nardi F."/>
        </authorList>
    </citation>
    <scope>NUCLEOTIDE SEQUENCE [LARGE SCALE GENOMIC DNA]</scope>
    <source>
        <strain evidence="1">DMR45628</strain>
    </source>
</reference>
<dbReference type="Proteomes" id="UP001458880">
    <property type="component" value="Unassembled WGS sequence"/>
</dbReference>
<proteinExistence type="predicted"/>
<accession>A0AAW1IW29</accession>
<evidence type="ECO:0000313" key="1">
    <source>
        <dbReference type="EMBL" id="KAK9694259.1"/>
    </source>
</evidence>
<name>A0AAW1IW29_POPJA</name>
<evidence type="ECO:0000313" key="2">
    <source>
        <dbReference type="Proteomes" id="UP001458880"/>
    </source>
</evidence>
<dbReference type="EMBL" id="JASPKY010000517">
    <property type="protein sequence ID" value="KAK9694259.1"/>
    <property type="molecule type" value="Genomic_DNA"/>
</dbReference>
<comment type="caution">
    <text evidence="1">The sequence shown here is derived from an EMBL/GenBank/DDBJ whole genome shotgun (WGS) entry which is preliminary data.</text>
</comment>
<keyword evidence="2" id="KW-1185">Reference proteome</keyword>